<dbReference type="GO" id="GO:0005886">
    <property type="term" value="C:plasma membrane"/>
    <property type="evidence" value="ECO:0007669"/>
    <property type="project" value="UniProtKB-SubCell"/>
</dbReference>
<protein>
    <submittedName>
        <fullName evidence="8">MATE efflux family protein</fullName>
    </submittedName>
</protein>
<dbReference type="AlphaFoldDB" id="A7HL15"/>
<feature type="transmembrane region" description="Helical" evidence="7">
    <location>
        <begin position="137"/>
        <end position="157"/>
    </location>
</feature>
<feature type="transmembrane region" description="Helical" evidence="7">
    <location>
        <begin position="280"/>
        <end position="307"/>
    </location>
</feature>
<evidence type="ECO:0000256" key="2">
    <source>
        <dbReference type="ARBA" id="ARBA00022448"/>
    </source>
</evidence>
<reference evidence="8 9" key="1">
    <citation type="submission" date="2007-07" db="EMBL/GenBank/DDBJ databases">
        <title>Complete sequence of Fervidobacterium nodosum Rt17-B1.</title>
        <authorList>
            <consortium name="US DOE Joint Genome Institute"/>
            <person name="Copeland A."/>
            <person name="Lucas S."/>
            <person name="Lapidus A."/>
            <person name="Barry K."/>
            <person name="Glavina del Rio T."/>
            <person name="Dalin E."/>
            <person name="Tice H."/>
            <person name="Pitluck S."/>
            <person name="Saunders E."/>
            <person name="Brettin T."/>
            <person name="Bruce D."/>
            <person name="Detter J.C."/>
            <person name="Han C."/>
            <person name="Schmutz J."/>
            <person name="Larimer F."/>
            <person name="Land M."/>
            <person name="Hauser L."/>
            <person name="Kyrpides N."/>
            <person name="Mikhailova N."/>
            <person name="Nelson K."/>
            <person name="Gogarten J.P."/>
            <person name="Noll K."/>
            <person name="Richardson P."/>
        </authorList>
    </citation>
    <scope>NUCLEOTIDE SEQUENCE [LARGE SCALE GENOMIC DNA]</scope>
    <source>
        <strain evidence="9">ATCC 35602 / DSM 5306 / Rt17-B1</strain>
    </source>
</reference>
<evidence type="ECO:0000256" key="3">
    <source>
        <dbReference type="ARBA" id="ARBA00022475"/>
    </source>
</evidence>
<organism evidence="8 9">
    <name type="scientific">Fervidobacterium nodosum (strain ATCC 35602 / DSM 5306 / Rt17-B1)</name>
    <dbReference type="NCBI Taxonomy" id="381764"/>
    <lineage>
        <taxon>Bacteria</taxon>
        <taxon>Thermotogati</taxon>
        <taxon>Thermotogota</taxon>
        <taxon>Thermotogae</taxon>
        <taxon>Thermotogales</taxon>
        <taxon>Fervidobacteriaceae</taxon>
        <taxon>Fervidobacterium</taxon>
    </lineage>
</organism>
<dbReference type="InterPro" id="IPR002528">
    <property type="entry name" value="MATE_fam"/>
</dbReference>
<dbReference type="PIRSF" id="PIRSF006603">
    <property type="entry name" value="DinF"/>
    <property type="match status" value="1"/>
</dbReference>
<feature type="transmembrane region" description="Helical" evidence="7">
    <location>
        <begin position="55"/>
        <end position="78"/>
    </location>
</feature>
<accession>A7HL15</accession>
<keyword evidence="6 7" id="KW-0472">Membrane</keyword>
<feature type="transmembrane region" description="Helical" evidence="7">
    <location>
        <begin position="98"/>
        <end position="117"/>
    </location>
</feature>
<dbReference type="RefSeq" id="WP_011993916.1">
    <property type="nucleotide sequence ID" value="NC_009718.1"/>
</dbReference>
<feature type="transmembrane region" description="Helical" evidence="7">
    <location>
        <begin position="169"/>
        <end position="188"/>
    </location>
</feature>
<dbReference type="PANTHER" id="PTHR43549:SF2">
    <property type="entry name" value="MULTIDRUG RESISTANCE PROTEIN NORM-RELATED"/>
    <property type="match status" value="1"/>
</dbReference>
<dbReference type="GO" id="GO:0015297">
    <property type="term" value="F:antiporter activity"/>
    <property type="evidence" value="ECO:0007669"/>
    <property type="project" value="InterPro"/>
</dbReference>
<keyword evidence="4 7" id="KW-0812">Transmembrane</keyword>
<dbReference type="PANTHER" id="PTHR43549">
    <property type="entry name" value="MULTIDRUG RESISTANCE PROTEIN YPNP-RELATED"/>
    <property type="match status" value="1"/>
</dbReference>
<feature type="transmembrane region" description="Helical" evidence="7">
    <location>
        <begin position="390"/>
        <end position="410"/>
    </location>
</feature>
<feature type="transmembrane region" description="Helical" evidence="7">
    <location>
        <begin position="21"/>
        <end position="43"/>
    </location>
</feature>
<sequence length="454" mass="49691">MNNRNIELLLGDYRKAIVKLSIPNMISMFVQTIYNLVDAIWVAGLGAVTLAAMGFFFPIFMIVVSIATGITVGTSSAISRKIGEKDYEGANSVAEHSILLSLIVSLFTVLIGITTLIPVLKGIGASGEALQKAYDYGFIIFLFTPFLMFNNTAVGILRGEGDSKRPMYAVTFSSILNIFLDPIFIYTFKLGIKGAAWATGISIISATVIFIYYLFFSDKTFLKVSLKKFRYNGKYLRDISIVGFPTALAQIAMSIAIYVLNRFAVKAGGDVGVATFTGAWRIINLGTLTIIGISSAVTPVTGAAYGARNVKRIEDALNYAIKFAEIFSLTIMLGIFIFSKQLAFLFAYSKASSELLENISQALKILCLFLPGTPLGMLTSGMFQGIGQGFKSLVATILRTIIFQLFWTWLFVDVIKIGLVGVWWGIVIGNASASLVTYTWGKLSIQKLYEEFQE</sequence>
<feature type="transmembrane region" description="Helical" evidence="7">
    <location>
        <begin position="235"/>
        <end position="260"/>
    </location>
</feature>
<feature type="transmembrane region" description="Helical" evidence="7">
    <location>
        <begin position="194"/>
        <end position="215"/>
    </location>
</feature>
<evidence type="ECO:0000313" key="8">
    <source>
        <dbReference type="EMBL" id="ABS60598.1"/>
    </source>
</evidence>
<gene>
    <name evidence="8" type="ordered locus">Fnod_0743</name>
</gene>
<dbReference type="CDD" id="cd13147">
    <property type="entry name" value="MATE_MJ0709_like"/>
    <property type="match status" value="1"/>
</dbReference>
<dbReference type="KEGG" id="fno:Fnod_0743"/>
<dbReference type="STRING" id="381764.Fnod_0743"/>
<feature type="transmembrane region" description="Helical" evidence="7">
    <location>
        <begin position="319"/>
        <end position="339"/>
    </location>
</feature>
<keyword evidence="9" id="KW-1185">Reference proteome</keyword>
<evidence type="ECO:0000313" key="9">
    <source>
        <dbReference type="Proteomes" id="UP000002415"/>
    </source>
</evidence>
<evidence type="ECO:0000256" key="1">
    <source>
        <dbReference type="ARBA" id="ARBA00004651"/>
    </source>
</evidence>
<dbReference type="InterPro" id="IPR052031">
    <property type="entry name" value="Membrane_Transporter-Flippase"/>
</dbReference>
<evidence type="ECO:0000256" key="6">
    <source>
        <dbReference type="ARBA" id="ARBA00023136"/>
    </source>
</evidence>
<dbReference type="EMBL" id="CP000771">
    <property type="protein sequence ID" value="ABS60598.1"/>
    <property type="molecule type" value="Genomic_DNA"/>
</dbReference>
<feature type="transmembrane region" description="Helical" evidence="7">
    <location>
        <begin position="422"/>
        <end position="441"/>
    </location>
</feature>
<dbReference type="Proteomes" id="UP000002415">
    <property type="component" value="Chromosome"/>
</dbReference>
<dbReference type="Pfam" id="PF01554">
    <property type="entry name" value="MatE"/>
    <property type="match status" value="2"/>
</dbReference>
<evidence type="ECO:0000256" key="4">
    <source>
        <dbReference type="ARBA" id="ARBA00022692"/>
    </source>
</evidence>
<name>A7HL15_FERNB</name>
<dbReference type="eggNOG" id="COG0534">
    <property type="taxonomic scope" value="Bacteria"/>
</dbReference>
<dbReference type="InterPro" id="IPR048279">
    <property type="entry name" value="MdtK-like"/>
</dbReference>
<dbReference type="OrthoDB" id="9811110at2"/>
<evidence type="ECO:0000256" key="5">
    <source>
        <dbReference type="ARBA" id="ARBA00022989"/>
    </source>
</evidence>
<keyword evidence="2" id="KW-0813">Transport</keyword>
<evidence type="ECO:0000256" key="7">
    <source>
        <dbReference type="SAM" id="Phobius"/>
    </source>
</evidence>
<keyword evidence="5 7" id="KW-1133">Transmembrane helix</keyword>
<keyword evidence="3" id="KW-1003">Cell membrane</keyword>
<dbReference type="GO" id="GO:0042910">
    <property type="term" value="F:xenobiotic transmembrane transporter activity"/>
    <property type="evidence" value="ECO:0007669"/>
    <property type="project" value="InterPro"/>
</dbReference>
<dbReference type="HOGENOM" id="CLU_012893_0_1_0"/>
<proteinExistence type="predicted"/>
<comment type="subcellular location">
    <subcellularLocation>
        <location evidence="1">Cell membrane</location>
        <topology evidence="1">Multi-pass membrane protein</topology>
    </subcellularLocation>
</comment>
<reference evidence="8 9" key="2">
    <citation type="journal article" date="2009" name="Proc. Natl. Acad. Sci. U.S.A.">
        <title>On the chimeric nature, thermophilic origin, and phylogenetic placement of the Thermotogales.</title>
        <authorList>
            <person name="Zhaxybayeva O."/>
            <person name="Swithers K.S."/>
            <person name="Lapierre P."/>
            <person name="Fournier G.P."/>
            <person name="Bickhart D.M."/>
            <person name="DeBoy R.T."/>
            <person name="Nelson K.E."/>
            <person name="Nesbo C.L."/>
            <person name="Doolittle W.F."/>
            <person name="Gogarten J.P."/>
            <person name="Noll K.M."/>
        </authorList>
    </citation>
    <scope>NUCLEOTIDE SEQUENCE [LARGE SCALE GENOMIC DNA]</scope>
    <source>
        <strain evidence="9">ATCC 35602 / DSM 5306 / Rt17-B1</strain>
    </source>
</reference>
<dbReference type="NCBIfam" id="TIGR00797">
    <property type="entry name" value="matE"/>
    <property type="match status" value="1"/>
</dbReference>